<evidence type="ECO:0000259" key="5">
    <source>
        <dbReference type="Pfam" id="PF01258"/>
    </source>
</evidence>
<dbReference type="SUPFAM" id="SSF57716">
    <property type="entry name" value="Glucocorticoid receptor-like (DNA-binding domain)"/>
    <property type="match status" value="1"/>
</dbReference>
<gene>
    <name evidence="7" type="ORF">DQK91_01510</name>
    <name evidence="6" type="ORF">E8L03_08435</name>
</gene>
<keyword evidence="9" id="KW-1185">Reference proteome</keyword>
<feature type="zinc finger region" description="dksA C4-type" evidence="4">
    <location>
        <begin position="77"/>
        <end position="101"/>
    </location>
</feature>
<dbReference type="RefSeq" id="WP_144233663.1">
    <property type="nucleotide sequence ID" value="NZ_CP039543.1"/>
</dbReference>
<dbReference type="PROSITE" id="PS51128">
    <property type="entry name" value="ZF_DKSA_2"/>
    <property type="match status" value="1"/>
</dbReference>
<reference evidence="7 8" key="1">
    <citation type="submission" date="2018-06" db="EMBL/GenBank/DDBJ databases">
        <title>Complete genome of Desulfovibrio marinus P48SEP.</title>
        <authorList>
            <person name="Crispim J.S."/>
            <person name="Vidigal P.M.P."/>
            <person name="Silva L.C.F."/>
            <person name="Araujo L.C."/>
            <person name="Laguardia C.N."/>
            <person name="Dias R.S."/>
            <person name="Sousa M.P."/>
            <person name="Paula S.O."/>
            <person name="Silva C."/>
        </authorList>
    </citation>
    <scope>NUCLEOTIDE SEQUENCE [LARGE SCALE GENOMIC DNA]</scope>
    <source>
        <strain evidence="7 8">P48SEP</strain>
    </source>
</reference>
<dbReference type="PROSITE" id="PS01102">
    <property type="entry name" value="ZF_DKSA_1"/>
    <property type="match status" value="1"/>
</dbReference>
<dbReference type="Proteomes" id="UP000503251">
    <property type="component" value="Chromosome"/>
</dbReference>
<dbReference type="Proteomes" id="UP000434052">
    <property type="component" value="Unassembled WGS sequence"/>
</dbReference>
<evidence type="ECO:0000256" key="2">
    <source>
        <dbReference type="ARBA" id="ARBA00022771"/>
    </source>
</evidence>
<dbReference type="EMBL" id="CP039543">
    <property type="protein sequence ID" value="QJT08955.1"/>
    <property type="molecule type" value="Genomic_DNA"/>
</dbReference>
<evidence type="ECO:0000256" key="1">
    <source>
        <dbReference type="ARBA" id="ARBA00022723"/>
    </source>
</evidence>
<dbReference type="Gene3D" id="1.20.120.910">
    <property type="entry name" value="DksA, coiled-coil domain"/>
    <property type="match status" value="1"/>
</dbReference>
<name>A0A6P1ZLE8_9BACT</name>
<evidence type="ECO:0000313" key="9">
    <source>
        <dbReference type="Proteomes" id="UP000503251"/>
    </source>
</evidence>
<keyword evidence="2" id="KW-0863">Zinc-finger</keyword>
<dbReference type="GO" id="GO:0008270">
    <property type="term" value="F:zinc ion binding"/>
    <property type="evidence" value="ECO:0007669"/>
    <property type="project" value="UniProtKB-KW"/>
</dbReference>
<dbReference type="EMBL" id="QMIF01000001">
    <property type="protein sequence ID" value="TVM36626.1"/>
    <property type="molecule type" value="Genomic_DNA"/>
</dbReference>
<reference evidence="6 9" key="2">
    <citation type="submission" date="2019-04" db="EMBL/GenBank/DDBJ databases">
        <title>Isolation and culture of sulfate reducing bacteria from the cold seep of the South China Sea.</title>
        <authorList>
            <person name="Sun C."/>
            <person name="Liu R."/>
        </authorList>
    </citation>
    <scope>NUCLEOTIDE SEQUENCE [LARGE SCALE GENOMIC DNA]</scope>
    <source>
        <strain evidence="6 9">CS1</strain>
    </source>
</reference>
<dbReference type="InterPro" id="IPR020458">
    <property type="entry name" value="Znf_DskA_TraR_CS"/>
</dbReference>
<dbReference type="SUPFAM" id="SSF109635">
    <property type="entry name" value="DnaK suppressor protein DksA, alpha-hairpin domain"/>
    <property type="match status" value="1"/>
</dbReference>
<keyword evidence="3" id="KW-0862">Zinc</keyword>
<proteinExistence type="predicted"/>
<protein>
    <submittedName>
        <fullName evidence="7">TraR/DksA family transcriptional regulator</fullName>
    </submittedName>
</protein>
<sequence length="114" mass="12812">MTPDQLSEIKKHLQSELEALEAQELDLTVEYCADENEFASVVSDTHIKMAMRERSWARTKEIQTALRRVDAADYGCCEECGGDIGTARLKARPTTMLCVDCQSALEQQPVRYAV</sequence>
<accession>A0A6P1ZLE8</accession>
<dbReference type="InterPro" id="IPR000962">
    <property type="entry name" value="Znf_DskA_TraR"/>
</dbReference>
<organism evidence="7 8">
    <name type="scientific">Oceanidesulfovibrio marinus</name>
    <dbReference type="NCBI Taxonomy" id="370038"/>
    <lineage>
        <taxon>Bacteria</taxon>
        <taxon>Pseudomonadati</taxon>
        <taxon>Thermodesulfobacteriota</taxon>
        <taxon>Desulfovibrionia</taxon>
        <taxon>Desulfovibrionales</taxon>
        <taxon>Desulfovibrionaceae</taxon>
        <taxon>Oceanidesulfovibrio</taxon>
    </lineage>
</organism>
<dbReference type="PANTHER" id="PTHR33823:SF4">
    <property type="entry name" value="GENERAL STRESS PROTEIN 16O"/>
    <property type="match status" value="1"/>
</dbReference>
<dbReference type="InterPro" id="IPR037187">
    <property type="entry name" value="DnaK_N"/>
</dbReference>
<keyword evidence="1" id="KW-0479">Metal-binding</keyword>
<feature type="domain" description="Zinc finger DksA/TraR C4-type" evidence="5">
    <location>
        <begin position="73"/>
        <end position="107"/>
    </location>
</feature>
<dbReference type="PANTHER" id="PTHR33823">
    <property type="entry name" value="RNA POLYMERASE-BINDING TRANSCRIPTION FACTOR DKSA-RELATED"/>
    <property type="match status" value="1"/>
</dbReference>
<dbReference type="AlphaFoldDB" id="A0A6P1ZLE8"/>
<dbReference type="OrthoDB" id="9803742at2"/>
<evidence type="ECO:0000256" key="4">
    <source>
        <dbReference type="PROSITE-ProRule" id="PRU00510"/>
    </source>
</evidence>
<evidence type="ECO:0000256" key="3">
    <source>
        <dbReference type="ARBA" id="ARBA00022833"/>
    </source>
</evidence>
<dbReference type="Pfam" id="PF01258">
    <property type="entry name" value="zf-dskA_traR"/>
    <property type="match status" value="1"/>
</dbReference>
<evidence type="ECO:0000313" key="6">
    <source>
        <dbReference type="EMBL" id="QJT08955.1"/>
    </source>
</evidence>
<evidence type="ECO:0000313" key="7">
    <source>
        <dbReference type="EMBL" id="TVM36626.1"/>
    </source>
</evidence>
<evidence type="ECO:0000313" key="8">
    <source>
        <dbReference type="Proteomes" id="UP000434052"/>
    </source>
</evidence>